<protein>
    <submittedName>
        <fullName evidence="4">Type IV secretion system protein VirB9</fullName>
    </submittedName>
</protein>
<accession>A0A193G037</accession>
<evidence type="ECO:0000313" key="5">
    <source>
        <dbReference type="Proteomes" id="UP000092213"/>
    </source>
</evidence>
<dbReference type="RefSeq" id="WP_066671120.1">
    <property type="nucleotide sequence ID" value="NZ_CP016171.1"/>
</dbReference>
<name>A0A193G037_9BORD</name>
<sequence length="288" mass="31929">MNRAVRLIVGAIFALALGSAWQPAQALDHPYASPKDSRIRWANYDPDNVIEVDTALGVATQIELAKDEHYVTHAFGDGVAYAFQQIGNHLLLKPIVEQADTNLLYITDKRSYSFSLRYVTPSDEKAEKSAGARAAKKPSSQGFFRLVLRYPEDDQAREKAHDDKTFIAHALAKTEGAINWAGYTMNGDTSIAPVNAWDDGAQTWLRFAPGQDLPAVYFVDADGQEVIPNRHMADEHTIVLHRTAALWHLRLGNQVLAIHNDSPIPARSLPTRTISPAVERVIREEPGQ</sequence>
<feature type="signal peptide" evidence="3">
    <location>
        <begin position="1"/>
        <end position="26"/>
    </location>
</feature>
<dbReference type="Gene3D" id="2.60.40.2500">
    <property type="match status" value="1"/>
</dbReference>
<dbReference type="InterPro" id="IPR010258">
    <property type="entry name" value="Conjugal_tfr_TrbG/VirB9/CagX"/>
</dbReference>
<dbReference type="Pfam" id="PF03524">
    <property type="entry name" value="CagX"/>
    <property type="match status" value="1"/>
</dbReference>
<reference evidence="4 5" key="1">
    <citation type="submission" date="2016-06" db="EMBL/GenBank/DDBJ databases">
        <title>Complete genome sequences of Bordetella bronchialis and Bordetella flabilis.</title>
        <authorList>
            <person name="LiPuma J.J."/>
            <person name="Spilker T."/>
        </authorList>
    </citation>
    <scope>NUCLEOTIDE SEQUENCE [LARGE SCALE GENOMIC DNA]</scope>
    <source>
        <strain evidence="4 5">AU17976</strain>
    </source>
</reference>
<dbReference type="EMBL" id="CP016171">
    <property type="protein sequence ID" value="ANN73230.1"/>
    <property type="molecule type" value="Genomic_DNA"/>
</dbReference>
<evidence type="ECO:0000256" key="1">
    <source>
        <dbReference type="ARBA" id="ARBA00006135"/>
    </source>
</evidence>
<proteinExistence type="inferred from homology"/>
<dbReference type="STRING" id="463025.BAU08_19455"/>
<evidence type="ECO:0000256" key="2">
    <source>
        <dbReference type="ARBA" id="ARBA00022729"/>
    </source>
</evidence>
<dbReference type="Proteomes" id="UP000092213">
    <property type="component" value="Chromosome"/>
</dbReference>
<organism evidence="4 5">
    <name type="scientific">Bordetella bronchialis</name>
    <dbReference type="NCBI Taxonomy" id="463025"/>
    <lineage>
        <taxon>Bacteria</taxon>
        <taxon>Pseudomonadati</taxon>
        <taxon>Pseudomonadota</taxon>
        <taxon>Betaproteobacteria</taxon>
        <taxon>Burkholderiales</taxon>
        <taxon>Alcaligenaceae</taxon>
        <taxon>Bordetella</taxon>
    </lineage>
</organism>
<dbReference type="AlphaFoldDB" id="A0A193G037"/>
<gene>
    <name evidence="4" type="ORF">BAU08_19455</name>
</gene>
<evidence type="ECO:0000313" key="4">
    <source>
        <dbReference type="EMBL" id="ANN73230.1"/>
    </source>
</evidence>
<keyword evidence="2 3" id="KW-0732">Signal</keyword>
<dbReference type="CDD" id="cd06911">
    <property type="entry name" value="VirB9_CagX_TrbG"/>
    <property type="match status" value="1"/>
</dbReference>
<dbReference type="InterPro" id="IPR038161">
    <property type="entry name" value="VirB9/CagX/TrbG_C_sf"/>
</dbReference>
<evidence type="ECO:0000256" key="3">
    <source>
        <dbReference type="SAM" id="SignalP"/>
    </source>
</evidence>
<comment type="similarity">
    <text evidence="1">Belongs to the TrbG/VirB9 family.</text>
</comment>
<feature type="chain" id="PRO_5008258526" evidence="3">
    <location>
        <begin position="27"/>
        <end position="288"/>
    </location>
</feature>
<dbReference type="InterPro" id="IPR033645">
    <property type="entry name" value="VirB9/CagX/TrbG_C"/>
</dbReference>